<comment type="caution">
    <text evidence="2">The sequence shown here is derived from an EMBL/GenBank/DDBJ whole genome shotgun (WGS) entry which is preliminary data.</text>
</comment>
<evidence type="ECO:0000256" key="1">
    <source>
        <dbReference type="SAM" id="MobiDB-lite"/>
    </source>
</evidence>
<protein>
    <submittedName>
        <fullName evidence="2">Uncharacterized protein</fullName>
    </submittedName>
</protein>
<reference evidence="2" key="1">
    <citation type="submission" date="2021-06" db="EMBL/GenBank/DDBJ databases">
        <title>Parelaphostrongylus tenuis whole genome reference sequence.</title>
        <authorList>
            <person name="Garwood T.J."/>
            <person name="Larsen P.A."/>
            <person name="Fountain-Jones N.M."/>
            <person name="Garbe J.R."/>
            <person name="Macchietto M.G."/>
            <person name="Kania S.A."/>
            <person name="Gerhold R.W."/>
            <person name="Richards J.E."/>
            <person name="Wolf T.M."/>
        </authorList>
    </citation>
    <scope>NUCLEOTIDE SEQUENCE</scope>
    <source>
        <strain evidence="2">MNPRO001-30</strain>
        <tissue evidence="2">Meninges</tissue>
    </source>
</reference>
<organism evidence="2 3">
    <name type="scientific">Parelaphostrongylus tenuis</name>
    <name type="common">Meningeal worm</name>
    <dbReference type="NCBI Taxonomy" id="148309"/>
    <lineage>
        <taxon>Eukaryota</taxon>
        <taxon>Metazoa</taxon>
        <taxon>Ecdysozoa</taxon>
        <taxon>Nematoda</taxon>
        <taxon>Chromadorea</taxon>
        <taxon>Rhabditida</taxon>
        <taxon>Rhabditina</taxon>
        <taxon>Rhabditomorpha</taxon>
        <taxon>Strongyloidea</taxon>
        <taxon>Metastrongylidae</taxon>
        <taxon>Parelaphostrongylus</taxon>
    </lineage>
</organism>
<feature type="compositionally biased region" description="Polar residues" evidence="1">
    <location>
        <begin position="1"/>
        <end position="11"/>
    </location>
</feature>
<proteinExistence type="predicted"/>
<sequence>MVDTIPTSAGSCRQLVPPMRTNRTPSGSERVRVCMSENWCRHLKTSTRAPTRSFFNHSTAMENIIDDGSVKH</sequence>
<evidence type="ECO:0000313" key="2">
    <source>
        <dbReference type="EMBL" id="KAJ1368709.1"/>
    </source>
</evidence>
<dbReference type="Proteomes" id="UP001196413">
    <property type="component" value="Unassembled WGS sequence"/>
</dbReference>
<dbReference type="EMBL" id="JAHQIW010006277">
    <property type="protein sequence ID" value="KAJ1368709.1"/>
    <property type="molecule type" value="Genomic_DNA"/>
</dbReference>
<dbReference type="AlphaFoldDB" id="A0AAD5R3B3"/>
<keyword evidence="3" id="KW-1185">Reference proteome</keyword>
<evidence type="ECO:0000313" key="3">
    <source>
        <dbReference type="Proteomes" id="UP001196413"/>
    </source>
</evidence>
<feature type="region of interest" description="Disordered" evidence="1">
    <location>
        <begin position="1"/>
        <end position="28"/>
    </location>
</feature>
<accession>A0AAD5R3B3</accession>
<gene>
    <name evidence="2" type="ORF">KIN20_029966</name>
</gene>
<name>A0AAD5R3B3_PARTN</name>